<dbReference type="HOGENOM" id="CLU_3342424_0_0_4"/>
<reference evidence="2" key="1">
    <citation type="journal article" date="2014" name="Soil Biol. Biochem.">
        <title>Structure and function of bacterial communities in ageing soils: Insights from the Mendocino ecological staircase.</title>
        <authorList>
            <person name="Uroz S."/>
            <person name="Tech J.J."/>
            <person name="Sawaya N.A."/>
            <person name="Frey-Klett P."/>
            <person name="Leveau J.H.J."/>
        </authorList>
    </citation>
    <scope>NUCLEOTIDE SEQUENCE [LARGE SCALE GENOMIC DNA]</scope>
    <source>
        <strain evidence="2">Cal35</strain>
    </source>
</reference>
<keyword evidence="2" id="KW-1185">Reference proteome</keyword>
<name>A0A0A1F737_9BURK</name>
<accession>A0A0A1F737</accession>
<dbReference type="AlphaFoldDB" id="A0A0A1F737"/>
<evidence type="ECO:0000313" key="1">
    <source>
        <dbReference type="EMBL" id="AIY39504.1"/>
    </source>
</evidence>
<dbReference type="STRING" id="279058.LT85_0344"/>
<proteinExistence type="predicted"/>
<dbReference type="EMBL" id="CP009962">
    <property type="protein sequence ID" value="AIY39504.1"/>
    <property type="molecule type" value="Genomic_DNA"/>
</dbReference>
<dbReference type="Proteomes" id="UP000030302">
    <property type="component" value="Chromosome"/>
</dbReference>
<gene>
    <name evidence="1" type="ORF">LT85_0344</name>
</gene>
<protein>
    <submittedName>
        <fullName evidence="1">Uncharacterized protein</fullName>
    </submittedName>
</protein>
<sequence>MLIFANGKSDANFSNRDCGRSLASEGFSDIFRKKSKK</sequence>
<evidence type="ECO:0000313" key="2">
    <source>
        <dbReference type="Proteomes" id="UP000030302"/>
    </source>
</evidence>
<dbReference type="KEGG" id="care:LT85_0344"/>
<organism evidence="1 2">
    <name type="scientific">Collimonas arenae</name>
    <dbReference type="NCBI Taxonomy" id="279058"/>
    <lineage>
        <taxon>Bacteria</taxon>
        <taxon>Pseudomonadati</taxon>
        <taxon>Pseudomonadota</taxon>
        <taxon>Betaproteobacteria</taxon>
        <taxon>Burkholderiales</taxon>
        <taxon>Oxalobacteraceae</taxon>
        <taxon>Collimonas</taxon>
    </lineage>
</organism>